<dbReference type="AlphaFoldDB" id="Q602X8"/>
<accession>Q602X8</accession>
<reference evidence="1 2" key="1">
    <citation type="journal article" date="2004" name="PLoS Biol.">
        <title>Genomic insights into methanotrophy: the complete genome sequence of Methylococcus capsulatus (Bath).</title>
        <authorList>
            <person name="Ward N.L."/>
            <person name="Larsen O."/>
            <person name="Sakwa J."/>
            <person name="Bruseth L."/>
            <person name="Khouri H.M."/>
            <person name="Durkin A.S."/>
            <person name="Dimitrov G."/>
            <person name="Jiang L."/>
            <person name="Scanlan D."/>
            <person name="Kang K.H."/>
            <person name="Lewis M.R."/>
            <person name="Nelson K.E."/>
            <person name="Methe B.A."/>
            <person name="Wu M."/>
            <person name="Heidelberg J.F."/>
            <person name="Paulsen I.T."/>
            <person name="Fouts D.E."/>
            <person name="Ravel J."/>
            <person name="Tettelin H."/>
            <person name="Ren Q."/>
            <person name="Read T.D."/>
            <person name="DeBoy R.T."/>
            <person name="Seshadri R."/>
            <person name="Salzberg S.L."/>
            <person name="Jensen H.B."/>
            <person name="Birkeland N.K."/>
            <person name="Nelson W.C."/>
            <person name="Dodson R.J."/>
            <person name="Grindhaug S.H."/>
            <person name="Holt I.E."/>
            <person name="Eidhammer I."/>
            <person name="Jonasen I."/>
            <person name="Vanaken S."/>
            <person name="Utterback T.R."/>
            <person name="Feldblyum T.V."/>
            <person name="Fraser C.M."/>
            <person name="Lillehaug J.R."/>
            <person name="Eisen J.A."/>
        </authorList>
    </citation>
    <scope>NUCLEOTIDE SEQUENCE [LARGE SCALE GENOMIC DNA]</scope>
    <source>
        <strain evidence="2">ATCC 33009 / NCIMB 11132 / Bath</strain>
    </source>
</reference>
<proteinExistence type="predicted"/>
<evidence type="ECO:0000313" key="2">
    <source>
        <dbReference type="Proteomes" id="UP000006821"/>
    </source>
</evidence>
<sequence length="466" mass="46429">MANAVRIKRRASGNAGAPAALLNAELAYNEVDDVLYYGKGDSGGNATSIPAIGGPGAFVTKSTAQTIDGAKTFTGANDLGAQTTATTPAAADNSTRVATTAFVKAQGYLTGNQVVTLTGDATGSGATSIAVTIPNDTVTNAKLANMAAGTLKGNNTGSAADPADLTVAQVKTLLAYQATDITGFDTQVRTSRLDQMAAPTAAVSMNSQRITNLADPTGAQDAATKAYVDSVASGLDWKQSVRAATTANITLSGTQTVDGVALVAGDRVLVKNQTTASQNGVYVVAAGAWGRATDFDSNAEVTAGACMFVSEGTVNGDQTWVLTTNDAIALGTTSLTFAQMSGGASGEANTASNQGAAGVGVFDGKSGVDLQFRNLVAASSKITVTLNAGNKTIEIDLVQANITAVGTVTAGVWQGTAIGLQYGGTGANLSAAADGAIFKKSGTALVAATAGSDYLNNASTIDGGTF</sequence>
<dbReference type="Proteomes" id="UP000006821">
    <property type="component" value="Chromosome"/>
</dbReference>
<name>Q602X8_METCA</name>
<dbReference type="HOGENOM" id="CLU_586365_0_0_6"/>
<dbReference type="STRING" id="243233.MCA2930"/>
<evidence type="ECO:0000313" key="1">
    <source>
        <dbReference type="EMBL" id="AAU90976.1"/>
    </source>
</evidence>
<protein>
    <submittedName>
        <fullName evidence="1">Putative prophage MuMc02, head decoration protein</fullName>
    </submittedName>
</protein>
<organism evidence="1 2">
    <name type="scientific">Methylococcus capsulatus (strain ATCC 33009 / NCIMB 11132 / Bath)</name>
    <dbReference type="NCBI Taxonomy" id="243233"/>
    <lineage>
        <taxon>Bacteria</taxon>
        <taxon>Pseudomonadati</taxon>
        <taxon>Pseudomonadota</taxon>
        <taxon>Gammaproteobacteria</taxon>
        <taxon>Methylococcales</taxon>
        <taxon>Methylococcaceae</taxon>
        <taxon>Methylococcus</taxon>
    </lineage>
</organism>
<dbReference type="KEGG" id="mca:MCA2930"/>
<dbReference type="EMBL" id="AE017282">
    <property type="protein sequence ID" value="AAU90976.1"/>
    <property type="molecule type" value="Genomic_DNA"/>
</dbReference>
<gene>
    <name evidence="1" type="ordered locus">MCA2930</name>
</gene>
<dbReference type="eggNOG" id="COG5301">
    <property type="taxonomic scope" value="Bacteria"/>
</dbReference>
<dbReference type="RefSeq" id="WP_010962124.1">
    <property type="nucleotide sequence ID" value="NC_002977.6"/>
</dbReference>
<dbReference type="GeneID" id="88225288"/>